<organism evidence="1">
    <name type="scientific">Arundo donax</name>
    <name type="common">Giant reed</name>
    <name type="synonym">Donax arundinaceus</name>
    <dbReference type="NCBI Taxonomy" id="35708"/>
    <lineage>
        <taxon>Eukaryota</taxon>
        <taxon>Viridiplantae</taxon>
        <taxon>Streptophyta</taxon>
        <taxon>Embryophyta</taxon>
        <taxon>Tracheophyta</taxon>
        <taxon>Spermatophyta</taxon>
        <taxon>Magnoliopsida</taxon>
        <taxon>Liliopsida</taxon>
        <taxon>Poales</taxon>
        <taxon>Poaceae</taxon>
        <taxon>PACMAD clade</taxon>
        <taxon>Arundinoideae</taxon>
        <taxon>Arundineae</taxon>
        <taxon>Arundo</taxon>
    </lineage>
</organism>
<name>A0A0A8YSA4_ARUDO</name>
<proteinExistence type="predicted"/>
<reference evidence="1" key="1">
    <citation type="submission" date="2014-09" db="EMBL/GenBank/DDBJ databases">
        <authorList>
            <person name="Magalhaes I.L.F."/>
            <person name="Oliveira U."/>
            <person name="Santos F.R."/>
            <person name="Vidigal T.H.D.A."/>
            <person name="Brescovit A.D."/>
            <person name="Santos A.J."/>
        </authorList>
    </citation>
    <scope>NUCLEOTIDE SEQUENCE</scope>
    <source>
        <tissue evidence="1">Shoot tissue taken approximately 20 cm above the soil surface</tissue>
    </source>
</reference>
<dbReference type="AlphaFoldDB" id="A0A0A8YSA4"/>
<reference evidence="1" key="2">
    <citation type="journal article" date="2015" name="Data Brief">
        <title>Shoot transcriptome of the giant reed, Arundo donax.</title>
        <authorList>
            <person name="Barrero R.A."/>
            <person name="Guerrero F.D."/>
            <person name="Moolhuijzen P."/>
            <person name="Goolsby J.A."/>
            <person name="Tidwell J."/>
            <person name="Bellgard S.E."/>
            <person name="Bellgard M.I."/>
        </authorList>
    </citation>
    <scope>NUCLEOTIDE SEQUENCE</scope>
    <source>
        <tissue evidence="1">Shoot tissue taken approximately 20 cm above the soil surface</tissue>
    </source>
</reference>
<accession>A0A0A8YSA4</accession>
<evidence type="ECO:0000313" key="1">
    <source>
        <dbReference type="EMBL" id="JAD29336.1"/>
    </source>
</evidence>
<dbReference type="EMBL" id="GBRH01268559">
    <property type="protein sequence ID" value="JAD29336.1"/>
    <property type="molecule type" value="Transcribed_RNA"/>
</dbReference>
<sequence length="20" mass="2414">MYYDLFLTCSLCLACLLLEW</sequence>
<protein>
    <submittedName>
        <fullName evidence="1">Uncharacterized protein</fullName>
    </submittedName>
</protein>